<gene>
    <name evidence="1" type="ORF">HPB50_012077</name>
</gene>
<reference evidence="1" key="1">
    <citation type="submission" date="2020-05" db="EMBL/GenBank/DDBJ databases">
        <title>Large-scale comparative analyses of tick genomes elucidate their genetic diversity and vector capacities.</title>
        <authorList>
            <person name="Jia N."/>
            <person name="Wang J."/>
            <person name="Shi W."/>
            <person name="Du L."/>
            <person name="Sun Y."/>
            <person name="Zhan W."/>
            <person name="Jiang J."/>
            <person name="Wang Q."/>
            <person name="Zhang B."/>
            <person name="Ji P."/>
            <person name="Sakyi L.B."/>
            <person name="Cui X."/>
            <person name="Yuan T."/>
            <person name="Jiang B."/>
            <person name="Yang W."/>
            <person name="Lam T.T.-Y."/>
            <person name="Chang Q."/>
            <person name="Ding S."/>
            <person name="Wang X."/>
            <person name="Zhu J."/>
            <person name="Ruan X."/>
            <person name="Zhao L."/>
            <person name="Wei J."/>
            <person name="Que T."/>
            <person name="Du C."/>
            <person name="Cheng J."/>
            <person name="Dai P."/>
            <person name="Han X."/>
            <person name="Huang E."/>
            <person name="Gao Y."/>
            <person name="Liu J."/>
            <person name="Shao H."/>
            <person name="Ye R."/>
            <person name="Li L."/>
            <person name="Wei W."/>
            <person name="Wang X."/>
            <person name="Wang C."/>
            <person name="Yang T."/>
            <person name="Huo Q."/>
            <person name="Li W."/>
            <person name="Guo W."/>
            <person name="Chen H."/>
            <person name="Zhou L."/>
            <person name="Ni X."/>
            <person name="Tian J."/>
            <person name="Zhou Y."/>
            <person name="Sheng Y."/>
            <person name="Liu T."/>
            <person name="Pan Y."/>
            <person name="Xia L."/>
            <person name="Li J."/>
            <person name="Zhao F."/>
            <person name="Cao W."/>
        </authorList>
    </citation>
    <scope>NUCLEOTIDE SEQUENCE</scope>
    <source>
        <strain evidence="1">Hyas-2018</strain>
    </source>
</reference>
<proteinExistence type="predicted"/>
<name>A0ACB7RZQ3_HYAAI</name>
<dbReference type="EMBL" id="CM023486">
    <property type="protein sequence ID" value="KAH6928108.1"/>
    <property type="molecule type" value="Genomic_DNA"/>
</dbReference>
<sequence length="219" mass="25123">MDANESVNELTGAPSNSASQSVNRTASISEDKAAQRRARDAERKRRRRAEDPDSVRKREAASRRQRREADPALREREAGAVRERREADPDLREREAACKRRRRQAAPDAARERERAAKAASRAKQHAQSDARFKRDFLDELAKLSASSTDVLKRNVVQKYEALHPHNPPRGVKCNDYMKTMNWLPFCQNQCTRPCSEVQRLHEDDELATFLPEPMHPTV</sequence>
<evidence type="ECO:0000313" key="2">
    <source>
        <dbReference type="Proteomes" id="UP000821845"/>
    </source>
</evidence>
<protein>
    <submittedName>
        <fullName evidence="1">Uncharacterized protein</fullName>
    </submittedName>
</protein>
<comment type="caution">
    <text evidence="1">The sequence shown here is derived from an EMBL/GenBank/DDBJ whole genome shotgun (WGS) entry which is preliminary data.</text>
</comment>
<organism evidence="1 2">
    <name type="scientific">Hyalomma asiaticum</name>
    <name type="common">Tick</name>
    <dbReference type="NCBI Taxonomy" id="266040"/>
    <lineage>
        <taxon>Eukaryota</taxon>
        <taxon>Metazoa</taxon>
        <taxon>Ecdysozoa</taxon>
        <taxon>Arthropoda</taxon>
        <taxon>Chelicerata</taxon>
        <taxon>Arachnida</taxon>
        <taxon>Acari</taxon>
        <taxon>Parasitiformes</taxon>
        <taxon>Ixodida</taxon>
        <taxon>Ixodoidea</taxon>
        <taxon>Ixodidae</taxon>
        <taxon>Hyalomminae</taxon>
        <taxon>Hyalomma</taxon>
    </lineage>
</organism>
<evidence type="ECO:0000313" key="1">
    <source>
        <dbReference type="EMBL" id="KAH6928108.1"/>
    </source>
</evidence>
<keyword evidence="2" id="KW-1185">Reference proteome</keyword>
<dbReference type="Proteomes" id="UP000821845">
    <property type="component" value="Chromosome 6"/>
</dbReference>
<accession>A0ACB7RZQ3</accession>